<protein>
    <recommendedName>
        <fullName evidence="4">Sorting nexin MVP1</fullName>
    </recommendedName>
</protein>
<evidence type="ECO:0000256" key="7">
    <source>
        <dbReference type="ARBA" id="ARBA00022927"/>
    </source>
</evidence>
<proteinExistence type="inferred from homology"/>
<feature type="region of interest" description="Disordered" evidence="9">
    <location>
        <begin position="1"/>
        <end position="66"/>
    </location>
</feature>
<dbReference type="GO" id="GO:0016020">
    <property type="term" value="C:membrane"/>
    <property type="evidence" value="ECO:0007669"/>
    <property type="project" value="UniProtKB-SubCell"/>
</dbReference>
<dbReference type="GO" id="GO:0005829">
    <property type="term" value="C:cytosol"/>
    <property type="evidence" value="ECO:0007669"/>
    <property type="project" value="GOC"/>
</dbReference>
<comment type="subcellular location">
    <subcellularLocation>
        <location evidence="2">Cytoplasm</location>
    </subcellularLocation>
    <subcellularLocation>
        <location evidence="1">Membrane</location>
        <topology evidence="1">Peripheral membrane protein</topology>
        <orientation evidence="1">Cytoplasmic side</orientation>
    </subcellularLocation>
</comment>
<sequence>MSGPLTPLPDDDLNTGSQSFYASRSPPSVRQSSSSWGETSPWGAPPPSAAAPTLPSSSGFQLNDQEVPPSYRTRWEALEPIQDAISLAALRGVLSSGGIKSSAIDQILSLTVTSPRITRTTFYTSLALLALAQLHRELSLEAVREAAREGGLLVPTLPSVSSAGGSTMTTSYDPPSYVRSESAGDAWGSLAGGGGGSGFGATSQPKTNGHSSTPSLSYPTTTSNGFSNSLPSSSSPPHDEEPHDRLPEPAEGLGYDPTTEGWALGRQKTVEVQMRDELEGMLGWRHNTWFVACEQGPTVQRRYSDFTWLLTCLTKRYPFRMLPSLPPKRVQIAGNYLATDDLFLERRRMGLKRFLGFCVNHPVLKEDGLVKVFLEEQEDLSTYRSRTSITLEEESLSRVLTPSEEMSIPSDLSTKLTSFHSRLPSLIEHWTRITSIADRLAHRRLNQGGEYLKMGEALKGAVEVEQGGWRTVEVEEVEREEGLVGQGVERVGGRERDSARRMLDSTVEELKRHRELYTNFRDLFARQVALSPDAVDKLKRRVESNLKKLSTLRDSPPTPATTTQFDVLSTQISIDQRSIATLLNRRVFIRYCMWQELLFLFRSTSLVKPLVREWVSQEERAAKGLVGVWEELGSALGE</sequence>
<evidence type="ECO:0000256" key="8">
    <source>
        <dbReference type="ARBA" id="ARBA00023136"/>
    </source>
</evidence>
<evidence type="ECO:0000313" key="11">
    <source>
        <dbReference type="EMBL" id="ORY92624.1"/>
    </source>
</evidence>
<comment type="caution">
    <text evidence="11">The sequence shown here is derived from an EMBL/GenBank/DDBJ whole genome shotgun (WGS) entry which is preliminary data.</text>
</comment>
<comment type="similarity">
    <text evidence="3">Belongs to the sorting nexin family.</text>
</comment>
<dbReference type="SMART" id="SM00312">
    <property type="entry name" value="PX"/>
    <property type="match status" value="1"/>
</dbReference>
<evidence type="ECO:0000256" key="1">
    <source>
        <dbReference type="ARBA" id="ARBA00004287"/>
    </source>
</evidence>
<dbReference type="InterPro" id="IPR036871">
    <property type="entry name" value="PX_dom_sf"/>
</dbReference>
<dbReference type="PANTHER" id="PTHR47554:SF1">
    <property type="entry name" value="SORTING NEXIN MVP1"/>
    <property type="match status" value="1"/>
</dbReference>
<dbReference type="InterPro" id="IPR045734">
    <property type="entry name" value="Snx8_BAR_dom"/>
</dbReference>
<organism evidence="11 12">
    <name type="scientific">Leucosporidium creatinivorum</name>
    <dbReference type="NCBI Taxonomy" id="106004"/>
    <lineage>
        <taxon>Eukaryota</taxon>
        <taxon>Fungi</taxon>
        <taxon>Dikarya</taxon>
        <taxon>Basidiomycota</taxon>
        <taxon>Pucciniomycotina</taxon>
        <taxon>Microbotryomycetes</taxon>
        <taxon>Leucosporidiales</taxon>
        <taxon>Leucosporidium</taxon>
    </lineage>
</organism>
<feature type="compositionally biased region" description="Low complexity" evidence="9">
    <location>
        <begin position="23"/>
        <end position="35"/>
    </location>
</feature>
<dbReference type="OrthoDB" id="10064318at2759"/>
<dbReference type="Proteomes" id="UP000193467">
    <property type="component" value="Unassembled WGS sequence"/>
</dbReference>
<dbReference type="GO" id="GO:0042147">
    <property type="term" value="P:retrograde transport, endosome to Golgi"/>
    <property type="evidence" value="ECO:0007669"/>
    <property type="project" value="InterPro"/>
</dbReference>
<dbReference type="Pfam" id="PF19566">
    <property type="entry name" value="Snx8_BAR_dom"/>
    <property type="match status" value="1"/>
</dbReference>
<dbReference type="PROSITE" id="PS50195">
    <property type="entry name" value="PX"/>
    <property type="match status" value="1"/>
</dbReference>
<dbReference type="InParanoid" id="A0A1Y2G3V6"/>
<feature type="compositionally biased region" description="Gly residues" evidence="9">
    <location>
        <begin position="190"/>
        <end position="199"/>
    </location>
</feature>
<evidence type="ECO:0000259" key="10">
    <source>
        <dbReference type="PROSITE" id="PS50195"/>
    </source>
</evidence>
<dbReference type="GO" id="GO:0032266">
    <property type="term" value="F:phosphatidylinositol-3-phosphate binding"/>
    <property type="evidence" value="ECO:0007669"/>
    <property type="project" value="TreeGrafter"/>
</dbReference>
<dbReference type="EMBL" id="MCGR01000001">
    <property type="protein sequence ID" value="ORY92624.1"/>
    <property type="molecule type" value="Genomic_DNA"/>
</dbReference>
<keyword evidence="8" id="KW-0472">Membrane</keyword>
<keyword evidence="5" id="KW-0813">Transport</keyword>
<feature type="compositionally biased region" description="Low complexity" evidence="9">
    <location>
        <begin position="211"/>
        <end position="223"/>
    </location>
</feature>
<keyword evidence="12" id="KW-1185">Reference proteome</keyword>
<evidence type="ECO:0000256" key="2">
    <source>
        <dbReference type="ARBA" id="ARBA00004496"/>
    </source>
</evidence>
<keyword evidence="7" id="KW-0653">Protein transport</keyword>
<dbReference type="GO" id="GO:0006623">
    <property type="term" value="P:protein targeting to vacuole"/>
    <property type="evidence" value="ECO:0007669"/>
    <property type="project" value="TreeGrafter"/>
</dbReference>
<name>A0A1Y2G3V6_9BASI</name>
<dbReference type="Gene3D" id="3.30.1520.10">
    <property type="entry name" value="Phox-like domain"/>
    <property type="match status" value="1"/>
</dbReference>
<feature type="compositionally biased region" description="Basic and acidic residues" evidence="9">
    <location>
        <begin position="237"/>
        <end position="248"/>
    </location>
</feature>
<evidence type="ECO:0000256" key="6">
    <source>
        <dbReference type="ARBA" id="ARBA00022490"/>
    </source>
</evidence>
<dbReference type="STRING" id="106004.A0A1Y2G3V6"/>
<evidence type="ECO:0000256" key="3">
    <source>
        <dbReference type="ARBA" id="ARBA00010883"/>
    </source>
</evidence>
<dbReference type="SUPFAM" id="SSF64268">
    <property type="entry name" value="PX domain"/>
    <property type="match status" value="1"/>
</dbReference>
<evidence type="ECO:0000256" key="9">
    <source>
        <dbReference type="SAM" id="MobiDB-lite"/>
    </source>
</evidence>
<keyword evidence="6" id="KW-0963">Cytoplasm</keyword>
<dbReference type="InterPro" id="IPR028662">
    <property type="entry name" value="SNX8/Mvp1"/>
</dbReference>
<feature type="domain" description="PX" evidence="10">
    <location>
        <begin position="248"/>
        <end position="380"/>
    </location>
</feature>
<evidence type="ECO:0000256" key="5">
    <source>
        <dbReference type="ARBA" id="ARBA00022448"/>
    </source>
</evidence>
<reference evidence="11 12" key="1">
    <citation type="submission" date="2016-07" db="EMBL/GenBank/DDBJ databases">
        <title>Pervasive Adenine N6-methylation of Active Genes in Fungi.</title>
        <authorList>
            <consortium name="DOE Joint Genome Institute"/>
            <person name="Mondo S.J."/>
            <person name="Dannebaum R.O."/>
            <person name="Kuo R.C."/>
            <person name="Labutti K."/>
            <person name="Haridas S."/>
            <person name="Kuo A."/>
            <person name="Salamov A."/>
            <person name="Ahrendt S.R."/>
            <person name="Lipzen A."/>
            <person name="Sullivan W."/>
            <person name="Andreopoulos W.B."/>
            <person name="Clum A."/>
            <person name="Lindquist E."/>
            <person name="Daum C."/>
            <person name="Ramamoorthy G.K."/>
            <person name="Gryganskyi A."/>
            <person name="Culley D."/>
            <person name="Magnuson J.K."/>
            <person name="James T.Y."/>
            <person name="O'Malley M.A."/>
            <person name="Stajich J.E."/>
            <person name="Spatafora J.W."/>
            <person name="Visel A."/>
            <person name="Grigoriev I.V."/>
        </authorList>
    </citation>
    <scope>NUCLEOTIDE SEQUENCE [LARGE SCALE GENOMIC DNA]</scope>
    <source>
        <strain evidence="11 12">62-1032</strain>
    </source>
</reference>
<dbReference type="PANTHER" id="PTHR47554">
    <property type="entry name" value="SORTING NEXIN MVP1"/>
    <property type="match status" value="1"/>
</dbReference>
<evidence type="ECO:0000313" key="12">
    <source>
        <dbReference type="Proteomes" id="UP000193467"/>
    </source>
</evidence>
<dbReference type="GO" id="GO:0005768">
    <property type="term" value="C:endosome"/>
    <property type="evidence" value="ECO:0007669"/>
    <property type="project" value="TreeGrafter"/>
</dbReference>
<gene>
    <name evidence="11" type="ORF">BCR35DRAFT_298091</name>
</gene>
<dbReference type="InterPro" id="IPR001683">
    <property type="entry name" value="PX_dom"/>
</dbReference>
<dbReference type="AlphaFoldDB" id="A0A1Y2G3V6"/>
<evidence type="ECO:0000256" key="4">
    <source>
        <dbReference type="ARBA" id="ARBA00014268"/>
    </source>
</evidence>
<feature type="region of interest" description="Disordered" evidence="9">
    <location>
        <begin position="155"/>
        <end position="253"/>
    </location>
</feature>
<feature type="compositionally biased region" description="Polar residues" evidence="9">
    <location>
        <begin position="158"/>
        <end position="173"/>
    </location>
</feature>
<accession>A0A1Y2G3V6</accession>
<dbReference type="Pfam" id="PF00787">
    <property type="entry name" value="PX"/>
    <property type="match status" value="1"/>
</dbReference>